<dbReference type="SMART" id="SM00672">
    <property type="entry name" value="CAP10"/>
    <property type="match status" value="1"/>
</dbReference>
<keyword evidence="4" id="KW-1185">Reference proteome</keyword>
<dbReference type="InterPro" id="IPR051091">
    <property type="entry name" value="O-Glucosyltr/Glycosyltrsf_90"/>
</dbReference>
<dbReference type="PANTHER" id="PTHR12203">
    <property type="entry name" value="KDEL LYS-ASP-GLU-LEU CONTAINING - RELATED"/>
    <property type="match status" value="1"/>
</dbReference>
<evidence type="ECO:0000259" key="2">
    <source>
        <dbReference type="SMART" id="SM00672"/>
    </source>
</evidence>
<feature type="transmembrane region" description="Helical" evidence="1">
    <location>
        <begin position="21"/>
        <end position="47"/>
    </location>
</feature>
<reference evidence="3 4" key="1">
    <citation type="submission" date="2017-10" db="EMBL/GenBank/DDBJ databases">
        <title>Comparative genomics in systemic dimorphic fungi from Ajellomycetaceae.</title>
        <authorList>
            <person name="Munoz J.F."/>
            <person name="Mcewen J.G."/>
            <person name="Clay O.K."/>
            <person name="Cuomo C.A."/>
        </authorList>
    </citation>
    <scope>NUCLEOTIDE SEQUENCE [LARGE SCALE GENOMIC DNA]</scope>
    <source>
        <strain evidence="3 4">UAMH5409</strain>
    </source>
</reference>
<evidence type="ECO:0000313" key="3">
    <source>
        <dbReference type="EMBL" id="PGH04297.1"/>
    </source>
</evidence>
<sequence length="653" mass="73371">MLALAIPRLPGFSSLSAKSRYLILLILAVAVVLALVHQFSLPFYYALPQRTTRAPPPPTRHSFSSDHPINSLIWKADEEWRRLLGKQSHNLRSAASEYRLRRGRHPPPGFDEWFKYAEENNAVIVEEFFDQIYHDLTPFWAIEPAELRRQAASIDHRVIVQNHSTTVVSSGNHMWMPIWSSMIESLQAHLPDVIVPLNVMDESRVIVPWEKMSEYEATGRAKRDIPPPNDVLQNYTKIPGTEPFQPSDPPFDPRYEGPGQSPYWKMAVRGCPPSSPARTNPPPALPDFSTPQYPTYLNDTSTFTAGYVSNCTSAKDPCQRPELQSLHGNFIEPVSISTSQTIQPLFGGSKLSVNNEILLPAAMYYAEKTIWSGDEEHGGPWEHKADKLVWRGAATGGRNRDANWRGFHRHRFIAMMNGSTVARAESGEAAPENFLLPDYEAYQLAQTSSSSSPKAADKKQGNISPFLLNHTDASFVHLVCFPAQPGPDCPYTSPHLNTTPGIPMDKQYKNKYLADLDGNSFSGRYRGFLLSTSLPLKATLYNEWHDTRLVPWVHFVPLDSTFVDVYGVLEYFLAGEGRDAVAKKIALDGKGWAERVLRREDMRIYTYRLLLEWARVCDENREKLGFVGDLRGAVAGMGRLAGGDAIKKLFGNM</sequence>
<dbReference type="OrthoDB" id="541052at2759"/>
<gene>
    <name evidence="3" type="ORF">AJ79_07144</name>
</gene>
<name>A0A2B7X6D4_9EURO</name>
<accession>A0A2B7X6D4</accession>
<keyword evidence="1" id="KW-0472">Membrane</keyword>
<evidence type="ECO:0000313" key="4">
    <source>
        <dbReference type="Proteomes" id="UP000223968"/>
    </source>
</evidence>
<keyword evidence="1" id="KW-0812">Transmembrane</keyword>
<protein>
    <recommendedName>
        <fullName evidence="2">Glycosyl transferase CAP10 domain-containing protein</fullName>
    </recommendedName>
</protein>
<organism evidence="3 4">
    <name type="scientific">Helicocarpus griseus UAMH5409</name>
    <dbReference type="NCBI Taxonomy" id="1447875"/>
    <lineage>
        <taxon>Eukaryota</taxon>
        <taxon>Fungi</taxon>
        <taxon>Dikarya</taxon>
        <taxon>Ascomycota</taxon>
        <taxon>Pezizomycotina</taxon>
        <taxon>Eurotiomycetes</taxon>
        <taxon>Eurotiomycetidae</taxon>
        <taxon>Onygenales</taxon>
        <taxon>Ajellomycetaceae</taxon>
        <taxon>Helicocarpus</taxon>
    </lineage>
</organism>
<comment type="caution">
    <text evidence="3">The sequence shown here is derived from an EMBL/GenBank/DDBJ whole genome shotgun (WGS) entry which is preliminary data.</text>
</comment>
<dbReference type="InterPro" id="IPR006598">
    <property type="entry name" value="CAP10"/>
</dbReference>
<feature type="domain" description="Glycosyl transferase CAP10" evidence="2">
    <location>
        <begin position="316"/>
        <end position="620"/>
    </location>
</feature>
<dbReference type="EMBL" id="PDNB01000138">
    <property type="protein sequence ID" value="PGH04297.1"/>
    <property type="molecule type" value="Genomic_DNA"/>
</dbReference>
<dbReference type="Proteomes" id="UP000223968">
    <property type="component" value="Unassembled WGS sequence"/>
</dbReference>
<proteinExistence type="predicted"/>
<dbReference type="STRING" id="1447875.A0A2B7X6D4"/>
<evidence type="ECO:0000256" key="1">
    <source>
        <dbReference type="SAM" id="Phobius"/>
    </source>
</evidence>
<dbReference type="PANTHER" id="PTHR12203:SF22">
    <property type="entry name" value="CAPSULE ASSOCIATED PROTEIN"/>
    <property type="match status" value="1"/>
</dbReference>
<dbReference type="AlphaFoldDB" id="A0A2B7X6D4"/>
<keyword evidence="1" id="KW-1133">Transmembrane helix</keyword>
<dbReference type="Pfam" id="PF05686">
    <property type="entry name" value="Glyco_transf_90"/>
    <property type="match status" value="1"/>
</dbReference>